<dbReference type="SUPFAM" id="SSF47336">
    <property type="entry name" value="ACP-like"/>
    <property type="match status" value="1"/>
</dbReference>
<dbReference type="RefSeq" id="WP_202237850.1">
    <property type="nucleotide sequence ID" value="NZ_AP018365.1"/>
</dbReference>
<dbReference type="KEGG" id="arev:RVR_9647"/>
<dbReference type="InterPro" id="IPR006162">
    <property type="entry name" value="Ppantetheine_attach_site"/>
</dbReference>
<dbReference type="InterPro" id="IPR020806">
    <property type="entry name" value="PKS_PP-bd"/>
</dbReference>
<dbReference type="Pfam" id="PF00550">
    <property type="entry name" value="PP-binding"/>
    <property type="match status" value="1"/>
</dbReference>
<feature type="domain" description="Carrier" evidence="4">
    <location>
        <begin position="524"/>
        <end position="599"/>
    </location>
</feature>
<dbReference type="SMART" id="SM00823">
    <property type="entry name" value="PKS_PP"/>
    <property type="match status" value="1"/>
</dbReference>
<dbReference type="GO" id="GO:0017000">
    <property type="term" value="P:antibiotic biosynthetic process"/>
    <property type="evidence" value="ECO:0007669"/>
    <property type="project" value="UniProtKB-ARBA"/>
</dbReference>
<reference evidence="5 6" key="4">
    <citation type="journal article" date="2020" name="Sci. Rep.">
        <title>beta-carboline chemical signals induce reveromycin production through a LuxR family regulator in Streptomyces sp. SN-593.</title>
        <authorList>
            <person name="Panthee S."/>
            <person name="Kito N."/>
            <person name="Hayashi T."/>
            <person name="Shimizu T."/>
            <person name="Ishikawa J."/>
            <person name="Hamamoto H."/>
            <person name="Osada H."/>
            <person name="Takahashi S."/>
        </authorList>
    </citation>
    <scope>NUCLEOTIDE SEQUENCE [LARGE SCALE GENOMIC DNA]</scope>
    <source>
        <strain evidence="5 6">SN-593</strain>
    </source>
</reference>
<evidence type="ECO:0000259" key="4">
    <source>
        <dbReference type="PROSITE" id="PS50075"/>
    </source>
</evidence>
<proteinExistence type="predicted"/>
<evidence type="ECO:0000256" key="3">
    <source>
        <dbReference type="ARBA" id="ARBA00022553"/>
    </source>
</evidence>
<sequence>MTGACVHHLVAEHARRRPDAVALHAPGRTVGYRELLLSAERVAARLRSVGVGRGSLVAVFGPATPELMAGILGTLTAGAAWLPLGPADPPQRTRALLEQARPDAALCGQEESAEWALRAGKDTPSVVLGPDLWSGPAGPADVPGRPDHVPVQQADVPVQPDDLAYLMFTSGSTGVPKGVEVTHRSLVNYCRWVARANRVDGGVALLPATTRLTSDACLQQVIAPLTRGDAVWLVDEGLRLDPERLLGELAARPGAGLHCVPALWEELLLVLESATVPVPALSSLFLGGDRVREDLWLRTRRLLPRCAMANVYGPTEATVQVTGGFQPAGAELTVGRPVDNVRVVVLDDTGRPVRAGDEGEVHLGGVCLARGYRGAPAETAERFTGTGADRLYRTGDVGALLPDGTLRLRGRLDDQVKIRGNRVEPGEIEAALAALDGVGRAALAVTSDSRGAVVLAAGVESARVGPDLSAALLAELATRLPGHFVPASLRVYDRLPLLANGKVDRAAIAADAARQEPPSAGPQAWGSPLEEQVAEVWNGLMDRPATSPDDDFFALGGHSLLAVQAAGRLTRRLDRAVDVGVIFEHRTVRAVAAAIAGLPRREADGSRRDADAPCPLSVQQQELWRTEQFLAGTPFNTALLPVLVDGPLDVRVLTAALGDVVAAHPALRGRVVPGTDGGEPTQTVAPAAAPPCPVTELGDLAGRSAEQAVVRQARGLLAEPLDPVRGPVLRARLVRLAPDRSYLLLAVHHLFCDGVSLHVVLADLAGAYRARLSGGVGADPGADPLHLRYAAGQRAQLEQGRYAGHLAYWAAKLSRPVPEPRWGPRPADGADPFSFVTADVALGAALGRRLRDFAAARGATPFICLTAALAAALHARSALSPVRLGTLTANREDAAWEHAVGLFSTTLVLDVPVDPAADFDTLVAAARAEVLESFAHQRAPVELAFDALPPGQPPFHVGVAWEPPRPPHRVGPTRFEVHRSSEESQAGVLPSSTAASFVVREEGDDVRLTLEVSRSVLDEKPARHLLEEVRLVLDRLLTSPGEPVARSTGALW</sequence>
<dbReference type="PROSITE" id="PS00455">
    <property type="entry name" value="AMP_BINDING"/>
    <property type="match status" value="1"/>
</dbReference>
<gene>
    <name evidence="5" type="ORF">RVR_9647</name>
</gene>
<evidence type="ECO:0000313" key="6">
    <source>
        <dbReference type="Proteomes" id="UP000595703"/>
    </source>
</evidence>
<dbReference type="GO" id="GO:0005737">
    <property type="term" value="C:cytoplasm"/>
    <property type="evidence" value="ECO:0007669"/>
    <property type="project" value="TreeGrafter"/>
</dbReference>
<reference evidence="5 6" key="1">
    <citation type="journal article" date="2010" name="J. Bacteriol.">
        <title>Biochemical characterization of a novel indole prenyltransferase from Streptomyces sp. SN-593.</title>
        <authorList>
            <person name="Takahashi S."/>
            <person name="Takagi H."/>
            <person name="Toyoda A."/>
            <person name="Uramoto M."/>
            <person name="Nogawa T."/>
            <person name="Ueki M."/>
            <person name="Sakaki Y."/>
            <person name="Osada H."/>
        </authorList>
    </citation>
    <scope>NUCLEOTIDE SEQUENCE [LARGE SCALE GENOMIC DNA]</scope>
    <source>
        <strain evidence="5 6">SN-593</strain>
    </source>
</reference>
<dbReference type="GO" id="GO:0008610">
    <property type="term" value="P:lipid biosynthetic process"/>
    <property type="evidence" value="ECO:0007669"/>
    <property type="project" value="UniProtKB-ARBA"/>
</dbReference>
<dbReference type="SUPFAM" id="SSF52777">
    <property type="entry name" value="CoA-dependent acyltransferases"/>
    <property type="match status" value="2"/>
</dbReference>
<dbReference type="Proteomes" id="UP000595703">
    <property type="component" value="Chromosome"/>
</dbReference>
<dbReference type="InterPro" id="IPR023213">
    <property type="entry name" value="CAT-like_dom_sf"/>
</dbReference>
<dbReference type="GO" id="GO:0031177">
    <property type="term" value="F:phosphopantetheine binding"/>
    <property type="evidence" value="ECO:0007669"/>
    <property type="project" value="InterPro"/>
</dbReference>
<dbReference type="NCBIfam" id="TIGR01733">
    <property type="entry name" value="AA-adenyl-dom"/>
    <property type="match status" value="1"/>
</dbReference>
<dbReference type="EMBL" id="AP018365">
    <property type="protein sequence ID" value="BBB01987.1"/>
    <property type="molecule type" value="Genomic_DNA"/>
</dbReference>
<organism evidence="5 6">
    <name type="scientific">Actinacidiphila reveromycinica</name>
    <dbReference type="NCBI Taxonomy" id="659352"/>
    <lineage>
        <taxon>Bacteria</taxon>
        <taxon>Bacillati</taxon>
        <taxon>Actinomycetota</taxon>
        <taxon>Actinomycetes</taxon>
        <taxon>Kitasatosporales</taxon>
        <taxon>Streptomycetaceae</taxon>
        <taxon>Actinacidiphila</taxon>
    </lineage>
</organism>
<dbReference type="GO" id="GO:0043041">
    <property type="term" value="P:amino acid activation for nonribosomal peptide biosynthetic process"/>
    <property type="evidence" value="ECO:0007669"/>
    <property type="project" value="TreeGrafter"/>
</dbReference>
<dbReference type="InterPro" id="IPR000873">
    <property type="entry name" value="AMP-dep_synth/lig_dom"/>
</dbReference>
<keyword evidence="6" id="KW-1185">Reference proteome</keyword>
<keyword evidence="2" id="KW-0596">Phosphopantetheine</keyword>
<dbReference type="PROSITE" id="PS00012">
    <property type="entry name" value="PHOSPHOPANTETHEINE"/>
    <property type="match status" value="1"/>
</dbReference>
<dbReference type="Pfam" id="PF00668">
    <property type="entry name" value="Condensation"/>
    <property type="match status" value="1"/>
</dbReference>
<reference evidence="5 6" key="2">
    <citation type="journal article" date="2011" name="J. Antibiot.">
        <title>Furaquinocins I and J: novel polyketide isoprenoid hybrid compounds from Streptomyces reveromyceticus SN-593.</title>
        <authorList>
            <person name="Panthee S."/>
            <person name="Takahashi S."/>
            <person name="Takagi H."/>
            <person name="Nogawa T."/>
            <person name="Oowada E."/>
            <person name="Uramoto M."/>
            <person name="Osada H."/>
        </authorList>
    </citation>
    <scope>NUCLEOTIDE SEQUENCE [LARGE SCALE GENOMIC DNA]</scope>
    <source>
        <strain evidence="5 6">SN-593</strain>
    </source>
</reference>
<protein>
    <submittedName>
        <fullName evidence="5">Putative non-ribosomal peptide synthetase</fullName>
    </submittedName>
</protein>
<keyword evidence="3" id="KW-0597">Phosphoprotein</keyword>
<dbReference type="Pfam" id="PF00501">
    <property type="entry name" value="AMP-binding"/>
    <property type="match status" value="1"/>
</dbReference>
<evidence type="ECO:0000256" key="2">
    <source>
        <dbReference type="ARBA" id="ARBA00022450"/>
    </source>
</evidence>
<evidence type="ECO:0000256" key="1">
    <source>
        <dbReference type="ARBA" id="ARBA00001957"/>
    </source>
</evidence>
<dbReference type="InterPro" id="IPR020845">
    <property type="entry name" value="AMP-binding_CS"/>
</dbReference>
<comment type="cofactor">
    <cofactor evidence="1">
        <name>pantetheine 4'-phosphate</name>
        <dbReference type="ChEBI" id="CHEBI:47942"/>
    </cofactor>
</comment>
<name>A0A7U3V0F3_9ACTN</name>
<dbReference type="AlphaFoldDB" id="A0A7U3V0F3"/>
<evidence type="ECO:0000313" key="5">
    <source>
        <dbReference type="EMBL" id="BBB01987.1"/>
    </source>
</evidence>
<dbReference type="InterPro" id="IPR045851">
    <property type="entry name" value="AMP-bd_C_sf"/>
</dbReference>
<dbReference type="Gene3D" id="3.30.559.10">
    <property type="entry name" value="Chloramphenicol acetyltransferase-like domain"/>
    <property type="match status" value="1"/>
</dbReference>
<dbReference type="Gene3D" id="3.40.50.12780">
    <property type="entry name" value="N-terminal domain of ligase-like"/>
    <property type="match status" value="1"/>
</dbReference>
<accession>A0A7U3V0F3</accession>
<dbReference type="GO" id="GO:0044550">
    <property type="term" value="P:secondary metabolite biosynthetic process"/>
    <property type="evidence" value="ECO:0007669"/>
    <property type="project" value="TreeGrafter"/>
</dbReference>
<dbReference type="InterPro" id="IPR036736">
    <property type="entry name" value="ACP-like_sf"/>
</dbReference>
<dbReference type="SUPFAM" id="SSF56801">
    <property type="entry name" value="Acetyl-CoA synthetase-like"/>
    <property type="match status" value="1"/>
</dbReference>
<dbReference type="InterPro" id="IPR042099">
    <property type="entry name" value="ANL_N_sf"/>
</dbReference>
<dbReference type="GO" id="GO:0003824">
    <property type="term" value="F:catalytic activity"/>
    <property type="evidence" value="ECO:0007669"/>
    <property type="project" value="InterPro"/>
</dbReference>
<dbReference type="InterPro" id="IPR001242">
    <property type="entry name" value="Condensation_dom"/>
</dbReference>
<dbReference type="PANTHER" id="PTHR45527:SF1">
    <property type="entry name" value="FATTY ACID SYNTHASE"/>
    <property type="match status" value="1"/>
</dbReference>
<dbReference type="InterPro" id="IPR009081">
    <property type="entry name" value="PP-bd_ACP"/>
</dbReference>
<dbReference type="Gene3D" id="3.30.300.30">
    <property type="match status" value="1"/>
</dbReference>
<reference evidence="5 6" key="3">
    <citation type="journal article" date="2011" name="Nat. Chem. Biol.">
        <title>Reveromycin A biosynthesis uses RevG and RevJ for stereospecific spiroacetal formation.</title>
        <authorList>
            <person name="Takahashi S."/>
            <person name="Toyoda A."/>
            <person name="Sekiyama Y."/>
            <person name="Takagi H."/>
            <person name="Nogawa T."/>
            <person name="Uramoto M."/>
            <person name="Suzuki R."/>
            <person name="Koshino H."/>
            <person name="Kumano T."/>
            <person name="Panthee S."/>
            <person name="Dairi T."/>
            <person name="Ishikawa J."/>
            <person name="Ikeda H."/>
            <person name="Sakaki Y."/>
            <person name="Osada H."/>
        </authorList>
    </citation>
    <scope>NUCLEOTIDE SEQUENCE [LARGE SCALE GENOMIC DNA]</scope>
    <source>
        <strain evidence="5 6">SN-593</strain>
    </source>
</reference>
<dbReference type="CDD" id="cd05930">
    <property type="entry name" value="A_NRPS"/>
    <property type="match status" value="1"/>
</dbReference>
<dbReference type="Gene3D" id="1.10.1200.10">
    <property type="entry name" value="ACP-like"/>
    <property type="match status" value="1"/>
</dbReference>
<dbReference type="InterPro" id="IPR010071">
    <property type="entry name" value="AA_adenyl_dom"/>
</dbReference>
<dbReference type="PROSITE" id="PS50075">
    <property type="entry name" value="CARRIER"/>
    <property type="match status" value="1"/>
</dbReference>
<dbReference type="PANTHER" id="PTHR45527">
    <property type="entry name" value="NONRIBOSOMAL PEPTIDE SYNTHETASE"/>
    <property type="match status" value="1"/>
</dbReference>
<dbReference type="Gene3D" id="3.30.559.30">
    <property type="entry name" value="Nonribosomal peptide synthetase, condensation domain"/>
    <property type="match status" value="1"/>
</dbReference>